<proteinExistence type="inferred from homology"/>
<evidence type="ECO:0000256" key="3">
    <source>
        <dbReference type="ARBA" id="ARBA00010794"/>
    </source>
</evidence>
<evidence type="ECO:0000256" key="17">
    <source>
        <dbReference type="ARBA" id="ARBA00048889"/>
    </source>
</evidence>
<keyword evidence="4" id="KW-0150">Chloroplast</keyword>
<gene>
    <name evidence="20" type="ORF">TRAPUB_5041</name>
</gene>
<feature type="domain" description="MYND-type" evidence="19">
    <location>
        <begin position="410"/>
        <end position="448"/>
    </location>
</feature>
<dbReference type="PANTHER" id="PTHR32523:SF8">
    <property type="entry name" value="DOLICHOL KINASE"/>
    <property type="match status" value="1"/>
</dbReference>
<dbReference type="InterPro" id="IPR039606">
    <property type="entry name" value="Phytol/farnesol_kinase"/>
</dbReference>
<dbReference type="Gene3D" id="3.10.290.30">
    <property type="entry name" value="MM3350-like"/>
    <property type="match status" value="1"/>
</dbReference>
<comment type="similarity">
    <text evidence="3">Belongs to the polyprenol kinase family.</text>
</comment>
<evidence type="ECO:0000313" key="21">
    <source>
        <dbReference type="Proteomes" id="UP000184267"/>
    </source>
</evidence>
<dbReference type="Gene3D" id="6.10.140.2220">
    <property type="match status" value="1"/>
</dbReference>
<accession>A0A1M2V9D6</accession>
<evidence type="ECO:0000256" key="12">
    <source>
        <dbReference type="ARBA" id="ARBA00022946"/>
    </source>
</evidence>
<evidence type="ECO:0000256" key="1">
    <source>
        <dbReference type="ARBA" id="ARBA00004141"/>
    </source>
</evidence>
<evidence type="ECO:0000256" key="2">
    <source>
        <dbReference type="ARBA" id="ARBA00004229"/>
    </source>
</evidence>
<keyword evidence="9 18" id="KW-0863">Zinc-finger</keyword>
<comment type="caution">
    <text evidence="20">The sequence shown here is derived from an EMBL/GenBank/DDBJ whole genome shotgun (WGS) entry which is preliminary data.</text>
</comment>
<keyword evidence="14" id="KW-0472">Membrane</keyword>
<keyword evidence="21" id="KW-1185">Reference proteome</keyword>
<evidence type="ECO:0000256" key="10">
    <source>
        <dbReference type="ARBA" id="ARBA00022777"/>
    </source>
</evidence>
<evidence type="ECO:0000256" key="16">
    <source>
        <dbReference type="ARBA" id="ARBA00039024"/>
    </source>
</evidence>
<keyword evidence="11" id="KW-0862">Zinc</keyword>
<dbReference type="SUPFAM" id="SSF144232">
    <property type="entry name" value="HIT/MYND zinc finger-like"/>
    <property type="match status" value="1"/>
</dbReference>
<evidence type="ECO:0000256" key="9">
    <source>
        <dbReference type="ARBA" id="ARBA00022771"/>
    </source>
</evidence>
<keyword evidence="8" id="KW-0479">Metal-binding</keyword>
<dbReference type="OMA" id="RYWRRIR"/>
<dbReference type="STRING" id="154538.A0A1M2V9D6"/>
<keyword evidence="10" id="KW-0418">Kinase</keyword>
<dbReference type="EC" id="2.7.1.182" evidence="16"/>
<evidence type="ECO:0000256" key="13">
    <source>
        <dbReference type="ARBA" id="ARBA00022989"/>
    </source>
</evidence>
<evidence type="ECO:0000256" key="18">
    <source>
        <dbReference type="PROSITE-ProRule" id="PRU00134"/>
    </source>
</evidence>
<comment type="subcellular location">
    <subcellularLocation>
        <location evidence="1">Membrane</location>
        <topology evidence="1">Multi-pass membrane protein</topology>
    </subcellularLocation>
    <subcellularLocation>
        <location evidence="2">Plastid</location>
        <location evidence="2">Chloroplast</location>
    </subcellularLocation>
</comment>
<evidence type="ECO:0000256" key="6">
    <source>
        <dbReference type="ARBA" id="ARBA00022679"/>
    </source>
</evidence>
<protein>
    <recommendedName>
        <fullName evidence="16">phytol kinase</fullName>
        <ecNumber evidence="16">2.7.1.182</ecNumber>
    </recommendedName>
</protein>
<dbReference type="Pfam" id="PF01753">
    <property type="entry name" value="zf-MYND"/>
    <property type="match status" value="1"/>
</dbReference>
<keyword evidence="7" id="KW-0812">Transmembrane</keyword>
<evidence type="ECO:0000256" key="5">
    <source>
        <dbReference type="ARBA" id="ARBA00022640"/>
    </source>
</evidence>
<keyword evidence="5" id="KW-0934">Plastid</keyword>
<name>A0A1M2V9D6_TRAPU</name>
<dbReference type="InterPro" id="IPR012912">
    <property type="entry name" value="Plasmid_pRiA4b_Orf3-like"/>
</dbReference>
<dbReference type="GO" id="GO:0008270">
    <property type="term" value="F:zinc ion binding"/>
    <property type="evidence" value="ECO:0007669"/>
    <property type="project" value="UniProtKB-KW"/>
</dbReference>
<dbReference type="SUPFAM" id="SSF159941">
    <property type="entry name" value="MM3350-like"/>
    <property type="match status" value="1"/>
</dbReference>
<dbReference type="AlphaFoldDB" id="A0A1M2V9D6"/>
<sequence>MPPMVATYDETTGRLHGVRENTDGSIDQDSLPYTAQLAVDEVTNWIYDCQEDGTIEGVVDGSDTRRWTSQGVRKAPKFVRFHQFDSGKHCDEVFWEELQFIHALMDKKAATLKDMDLGYYLKSDYTLYISLPHIPHPKDSKADRYWRRIRVSGGLPLSVFADKVLTPVWGWVRNLHAHVFHDYSDGSLFGPTDCNAVDMMHLDKSGYAYMPEEDYCLAHLLQKPGQVIGYHYDFGDNWWVDLKLEAITSPWESTGAVEVLGGTGGTPPDGQLTGTWHWADYLARAEKSLGAKRDAVAVLFGATNYEGRLPPTLPTQYDFDAFDAEEARRRVRQALDSKASMPSASKKVVTPIGKDALDDDVVMLRLGVHPSKMKKGTVLVRTPVAGSTVGAFWEEGVRDRRMDNPGNTACAQCGSPNELKACAKCKQRYYCGKACQKAHWTGGHKAECARDSSKTI</sequence>
<dbReference type="GO" id="GO:0010276">
    <property type="term" value="F:phytol kinase activity"/>
    <property type="evidence" value="ECO:0007669"/>
    <property type="project" value="UniProtKB-EC"/>
</dbReference>
<reference evidence="20 21" key="1">
    <citation type="submission" date="2016-10" db="EMBL/GenBank/DDBJ databases">
        <title>Genome sequence of the basidiomycete white-rot fungus Trametes pubescens.</title>
        <authorList>
            <person name="Makela M.R."/>
            <person name="Granchi Z."/>
            <person name="Peng M."/>
            <person name="De Vries R.P."/>
            <person name="Grigoriev I."/>
            <person name="Riley R."/>
            <person name="Hilden K."/>
        </authorList>
    </citation>
    <scope>NUCLEOTIDE SEQUENCE [LARGE SCALE GENOMIC DNA]</scope>
    <source>
        <strain evidence="20 21">FBCC735</strain>
    </source>
</reference>
<organism evidence="20 21">
    <name type="scientific">Trametes pubescens</name>
    <name type="common">White-rot fungus</name>
    <dbReference type="NCBI Taxonomy" id="154538"/>
    <lineage>
        <taxon>Eukaryota</taxon>
        <taxon>Fungi</taxon>
        <taxon>Dikarya</taxon>
        <taxon>Basidiomycota</taxon>
        <taxon>Agaricomycotina</taxon>
        <taxon>Agaricomycetes</taxon>
        <taxon>Polyporales</taxon>
        <taxon>Polyporaceae</taxon>
        <taxon>Trametes</taxon>
    </lineage>
</organism>
<comment type="pathway">
    <text evidence="15">Cofactor biosynthesis; tocopherol biosynthesis.</text>
</comment>
<evidence type="ECO:0000256" key="11">
    <source>
        <dbReference type="ARBA" id="ARBA00022833"/>
    </source>
</evidence>
<dbReference type="Proteomes" id="UP000184267">
    <property type="component" value="Unassembled WGS sequence"/>
</dbReference>
<dbReference type="InterPro" id="IPR024047">
    <property type="entry name" value="MM3350-like_sf"/>
</dbReference>
<evidence type="ECO:0000256" key="8">
    <source>
        <dbReference type="ARBA" id="ARBA00022723"/>
    </source>
</evidence>
<dbReference type="PROSITE" id="PS01360">
    <property type="entry name" value="ZF_MYND_1"/>
    <property type="match status" value="1"/>
</dbReference>
<evidence type="ECO:0000256" key="15">
    <source>
        <dbReference type="ARBA" id="ARBA00024015"/>
    </source>
</evidence>
<evidence type="ECO:0000256" key="7">
    <source>
        <dbReference type="ARBA" id="ARBA00022692"/>
    </source>
</evidence>
<evidence type="ECO:0000313" key="20">
    <source>
        <dbReference type="EMBL" id="OJT04251.1"/>
    </source>
</evidence>
<dbReference type="PANTHER" id="PTHR32523">
    <property type="entry name" value="PHYTOL KINASE 1, CHLOROPLASTIC"/>
    <property type="match status" value="1"/>
</dbReference>
<dbReference type="InterPro" id="IPR002893">
    <property type="entry name" value="Znf_MYND"/>
</dbReference>
<evidence type="ECO:0000259" key="19">
    <source>
        <dbReference type="PROSITE" id="PS50865"/>
    </source>
</evidence>
<dbReference type="EMBL" id="MNAD01001552">
    <property type="protein sequence ID" value="OJT04251.1"/>
    <property type="molecule type" value="Genomic_DNA"/>
</dbReference>
<evidence type="ECO:0000256" key="4">
    <source>
        <dbReference type="ARBA" id="ARBA00022528"/>
    </source>
</evidence>
<keyword evidence="12" id="KW-0809">Transit peptide</keyword>
<evidence type="ECO:0000256" key="14">
    <source>
        <dbReference type="ARBA" id="ARBA00023136"/>
    </source>
</evidence>
<comment type="catalytic activity">
    <reaction evidence="17">
        <text>phytol + CTP = phytyl phosphate + CDP + H(+)</text>
        <dbReference type="Rhea" id="RHEA:38055"/>
        <dbReference type="ChEBI" id="CHEBI:15378"/>
        <dbReference type="ChEBI" id="CHEBI:17327"/>
        <dbReference type="ChEBI" id="CHEBI:37563"/>
        <dbReference type="ChEBI" id="CHEBI:58069"/>
        <dbReference type="ChEBI" id="CHEBI:75483"/>
        <dbReference type="EC" id="2.7.1.182"/>
    </reaction>
</comment>
<dbReference type="Pfam" id="PF07929">
    <property type="entry name" value="PRiA4_ORF3"/>
    <property type="match status" value="1"/>
</dbReference>
<dbReference type="PROSITE" id="PS50865">
    <property type="entry name" value="ZF_MYND_2"/>
    <property type="match status" value="1"/>
</dbReference>
<dbReference type="OrthoDB" id="432970at2759"/>
<dbReference type="GO" id="GO:0016020">
    <property type="term" value="C:membrane"/>
    <property type="evidence" value="ECO:0007669"/>
    <property type="project" value="UniProtKB-SubCell"/>
</dbReference>
<keyword evidence="6" id="KW-0808">Transferase</keyword>
<keyword evidence="13" id="KW-1133">Transmembrane helix</keyword>